<evidence type="ECO:0000256" key="1">
    <source>
        <dbReference type="SAM" id="Phobius"/>
    </source>
</evidence>
<dbReference type="RefSeq" id="WP_165782350.1">
    <property type="nucleotide sequence ID" value="NZ_NPZB01000001.1"/>
</dbReference>
<protein>
    <recommendedName>
        <fullName evidence="4">OmpA family protein</fullName>
    </recommendedName>
</protein>
<proteinExistence type="predicted"/>
<keyword evidence="1" id="KW-1133">Transmembrane helix</keyword>
<evidence type="ECO:0000313" key="3">
    <source>
        <dbReference type="Proteomes" id="UP000236220"/>
    </source>
</evidence>
<evidence type="ECO:0008006" key="4">
    <source>
        <dbReference type="Google" id="ProtNLM"/>
    </source>
</evidence>
<dbReference type="Proteomes" id="UP000236220">
    <property type="component" value="Unassembled WGS sequence"/>
</dbReference>
<gene>
    <name evidence="2" type="ORF">Lysil_0426</name>
</gene>
<evidence type="ECO:0000313" key="2">
    <source>
        <dbReference type="EMBL" id="PNS08797.1"/>
    </source>
</evidence>
<organism evidence="2 3">
    <name type="scientific">Solilutibacter silvestris</name>
    <dbReference type="NCBI Taxonomy" id="1645665"/>
    <lineage>
        <taxon>Bacteria</taxon>
        <taxon>Pseudomonadati</taxon>
        <taxon>Pseudomonadota</taxon>
        <taxon>Gammaproteobacteria</taxon>
        <taxon>Lysobacterales</taxon>
        <taxon>Lysobacteraceae</taxon>
        <taxon>Solilutibacter</taxon>
    </lineage>
</organism>
<dbReference type="AlphaFoldDB" id="A0A2K1Q1J5"/>
<keyword evidence="3" id="KW-1185">Reference proteome</keyword>
<name>A0A2K1Q1J5_9GAMM</name>
<dbReference type="EMBL" id="NPZB01000001">
    <property type="protein sequence ID" value="PNS08797.1"/>
    <property type="molecule type" value="Genomic_DNA"/>
</dbReference>
<reference evidence="2 3" key="1">
    <citation type="submission" date="2017-08" db="EMBL/GenBank/DDBJ databases">
        <title>Lysobacter sylvestris genome.</title>
        <authorList>
            <person name="Zhang D.-C."/>
            <person name="Albuquerque L."/>
            <person name="Franca L."/>
            <person name="Froufe H.J.C."/>
            <person name="Barroso C."/>
            <person name="Egas C."/>
            <person name="Da Costa M."/>
            <person name="Margesin R."/>
        </authorList>
    </citation>
    <scope>NUCLEOTIDE SEQUENCE [LARGE SCALE GENOMIC DNA]</scope>
    <source>
        <strain evidence="2 3">AM20-91</strain>
    </source>
</reference>
<feature type="transmembrane region" description="Helical" evidence="1">
    <location>
        <begin position="290"/>
        <end position="308"/>
    </location>
</feature>
<comment type="caution">
    <text evidence="2">The sequence shown here is derived from an EMBL/GenBank/DDBJ whole genome shotgun (WGS) entry which is preliminary data.</text>
</comment>
<keyword evidence="1" id="KW-0812">Transmembrane</keyword>
<keyword evidence="1" id="KW-0472">Membrane</keyword>
<accession>A0A2K1Q1J5</accession>
<sequence>MSGEYDRLRHLLVDAESSRLDALEEKLGETAAEFATVPDRLAEDIERNVHGGQRTRLGDALAEATAGSLELAVRRKPETVVNAVYPVIGPAIRRSIAEALSEMADGFDRSMRETFSLRALRWRFEAWRSGIPYAWVVLRQTTRYQVEHLFLIEPGSGLLLGHVTAKGLPELDADAVAGMFTAINQFVRDSVSVDGRDGGIGSAMVGGYHLAVSEGPQARLVAFVRGMPEQRFGVRLDEANEALHAHHGSELTANGQAGDPEHPLLEQAQLDALNPRHETPTVSRQGQRRIVYIVLAVLVIAALIYALLQLRWHARSSALHDHLAAEPGLVITGWDDGHRNRLVIDGLMDPQAEGVKTWMAAHAGDVGVTWHMRPYASLEPAIIRRRVAGRLGLNEANVEYTQSEGIVRLRGEVPFPRWYAATRPDALQLDSARLDSSGLGYPGKPKIDALIRRIESAAITFGSGTAQPDSGTEQTVAGLMHDIDTLVAEGQPRGIAFRFKASGFTDEAGSYEQNRSLRQQRSEWLASRALKALKSPSTITIDQSAIYILPGSSTRATSLAVEPFPAKP</sequence>